<evidence type="ECO:0000256" key="6">
    <source>
        <dbReference type="ARBA" id="ARBA00023054"/>
    </source>
</evidence>
<keyword evidence="6" id="KW-0175">Coiled coil</keyword>
<reference evidence="12" key="1">
    <citation type="submission" date="2019-06" db="EMBL/GenBank/DDBJ databases">
        <authorList>
            <consortium name="Wellcome Sanger Institute Data Sharing"/>
        </authorList>
    </citation>
    <scope>NUCLEOTIDE SEQUENCE [LARGE SCALE GENOMIC DNA]</scope>
</reference>
<keyword evidence="9" id="KW-0966">Cell projection</keyword>
<keyword evidence="13" id="KW-1185">Reference proteome</keyword>
<evidence type="ECO:0000256" key="11">
    <source>
        <dbReference type="ARBA" id="ARBA00040950"/>
    </source>
</evidence>
<evidence type="ECO:0000256" key="10">
    <source>
        <dbReference type="ARBA" id="ARBA00038378"/>
    </source>
</evidence>
<proteinExistence type="inferred from homology"/>
<keyword evidence="4" id="KW-0677">Repeat</keyword>
<evidence type="ECO:0000256" key="1">
    <source>
        <dbReference type="ARBA" id="ARBA00004611"/>
    </source>
</evidence>
<gene>
    <name evidence="12" type="primary">drc3</name>
</gene>
<comment type="subcellular location">
    <subcellularLocation>
        <location evidence="1">Cytoplasm</location>
        <location evidence="1">Cytoskeleton</location>
        <location evidence="1">Flagellum axoneme</location>
    </subcellularLocation>
</comment>
<name>A0A672Z276_9TELE</name>
<organism evidence="12 13">
    <name type="scientific">Sphaeramia orbicularis</name>
    <name type="common">orbiculate cardinalfish</name>
    <dbReference type="NCBI Taxonomy" id="375764"/>
    <lineage>
        <taxon>Eukaryota</taxon>
        <taxon>Metazoa</taxon>
        <taxon>Chordata</taxon>
        <taxon>Craniata</taxon>
        <taxon>Vertebrata</taxon>
        <taxon>Euteleostomi</taxon>
        <taxon>Actinopterygii</taxon>
        <taxon>Neopterygii</taxon>
        <taxon>Teleostei</taxon>
        <taxon>Neoteleostei</taxon>
        <taxon>Acanthomorphata</taxon>
        <taxon>Gobiaria</taxon>
        <taxon>Kurtiformes</taxon>
        <taxon>Apogonoidei</taxon>
        <taxon>Apogonidae</taxon>
        <taxon>Apogoninae</taxon>
        <taxon>Sphaeramia</taxon>
    </lineage>
</organism>
<evidence type="ECO:0000313" key="13">
    <source>
        <dbReference type="Proteomes" id="UP000472271"/>
    </source>
</evidence>
<keyword evidence="8" id="KW-0206">Cytoskeleton</keyword>
<evidence type="ECO:0000313" key="12">
    <source>
        <dbReference type="Ensembl" id="ENSSORP00005011281.1"/>
    </source>
</evidence>
<reference evidence="12" key="2">
    <citation type="submission" date="2025-08" db="UniProtKB">
        <authorList>
            <consortium name="Ensembl"/>
        </authorList>
    </citation>
    <scope>IDENTIFICATION</scope>
</reference>
<dbReference type="SUPFAM" id="SSF52075">
    <property type="entry name" value="Outer arm dynein light chain 1"/>
    <property type="match status" value="1"/>
</dbReference>
<dbReference type="InParanoid" id="A0A672Z276"/>
<dbReference type="SMART" id="SM00365">
    <property type="entry name" value="LRR_SD22"/>
    <property type="match status" value="4"/>
</dbReference>
<keyword evidence="2" id="KW-0963">Cytoplasm</keyword>
<evidence type="ECO:0000256" key="4">
    <source>
        <dbReference type="ARBA" id="ARBA00022737"/>
    </source>
</evidence>
<evidence type="ECO:0000256" key="5">
    <source>
        <dbReference type="ARBA" id="ARBA00022846"/>
    </source>
</evidence>
<dbReference type="GO" id="GO:0005929">
    <property type="term" value="C:cilium"/>
    <property type="evidence" value="ECO:0007669"/>
    <property type="project" value="TreeGrafter"/>
</dbReference>
<dbReference type="Gene3D" id="3.80.10.10">
    <property type="entry name" value="Ribonuclease Inhibitor"/>
    <property type="match status" value="2"/>
</dbReference>
<comment type="similarity">
    <text evidence="10">Belongs to the DRC3 family.</text>
</comment>
<dbReference type="PANTHER" id="PTHR45973">
    <property type="entry name" value="PROTEIN PHOSPHATASE 1 REGULATORY SUBUNIT SDS22-RELATED"/>
    <property type="match status" value="1"/>
</dbReference>
<evidence type="ECO:0000256" key="2">
    <source>
        <dbReference type="ARBA" id="ARBA00022490"/>
    </source>
</evidence>
<dbReference type="PRINTS" id="PR00019">
    <property type="entry name" value="LEURICHRPT"/>
</dbReference>
<sequence length="484" mass="55889">QNPPPKSIFIFKPFVMDKESLQKVVLEQGLGDQGERIAKMEGIQFSDVHELSLGYKDILKIDHLWEFTSLTKLELNSNLIKKIEGLDRLTNLTWLDLSFNKIEKIVGLETLKNLELLNLSNNKISVIENMDTLEKLTIFSIADNLLENSNLMHLKVLSLRRFKNLFSLNISGNPLSKDEDCKYLIAANFPKLKYLNCRYLDEKTVSINCDAVSQNEQTETEPQLHKDAFVEFLNGPHLFQQMHKEDPHTDELHSLPEIASLHSTYPAFQIVQLCMQLFEIGLEEHKHREKAVNSFVSSRANAVAEGQQKASQVLAKFEQQYNEVSRKKIMLRPLTDKINVCIDEIQQLRESLLMLEFELISQMEVSIYDCLFCRDLENEYNEKVRNVAVATLEKVAKGNVEEDMPEDVRMLFMDKDNVMDVLATCHNNHVLAISDRETHLITRLNDWKDGLIKSQAKALQRNRMGISDINSYVDYLMEQLNELQ</sequence>
<evidence type="ECO:0000256" key="3">
    <source>
        <dbReference type="ARBA" id="ARBA00022614"/>
    </source>
</evidence>
<reference evidence="12" key="3">
    <citation type="submission" date="2025-09" db="UniProtKB">
        <authorList>
            <consortium name="Ensembl"/>
        </authorList>
    </citation>
    <scope>IDENTIFICATION</scope>
</reference>
<dbReference type="Proteomes" id="UP000472271">
    <property type="component" value="Chromosome 8"/>
</dbReference>
<dbReference type="Ensembl" id="ENSSORT00005011660.1">
    <property type="protein sequence ID" value="ENSSORP00005011281.1"/>
    <property type="gene ID" value="ENSSORG00005006048.1"/>
</dbReference>
<dbReference type="InterPro" id="IPR050576">
    <property type="entry name" value="Cilia_flagella_integrity"/>
</dbReference>
<evidence type="ECO:0000256" key="9">
    <source>
        <dbReference type="ARBA" id="ARBA00023273"/>
    </source>
</evidence>
<dbReference type="PANTHER" id="PTHR45973:SF12">
    <property type="entry name" value="DYNEIN REGULATORY COMPLEX SUBUNIT 3"/>
    <property type="match status" value="1"/>
</dbReference>
<keyword evidence="3" id="KW-0433">Leucine-rich repeat</keyword>
<dbReference type="InterPro" id="IPR001611">
    <property type="entry name" value="Leu-rich_rpt"/>
</dbReference>
<evidence type="ECO:0000256" key="7">
    <source>
        <dbReference type="ARBA" id="ARBA00023069"/>
    </source>
</evidence>
<dbReference type="InterPro" id="IPR032675">
    <property type="entry name" value="LRR_dom_sf"/>
</dbReference>
<dbReference type="AlphaFoldDB" id="A0A672Z276"/>
<protein>
    <recommendedName>
        <fullName evidence="11">Dynein regulatory complex subunit 3</fullName>
    </recommendedName>
</protein>
<accession>A0A672Z276</accession>
<dbReference type="PROSITE" id="PS51450">
    <property type="entry name" value="LRR"/>
    <property type="match status" value="3"/>
</dbReference>
<keyword evidence="7" id="KW-0969">Cilium</keyword>
<keyword evidence="5" id="KW-0282">Flagellum</keyword>
<evidence type="ECO:0000256" key="8">
    <source>
        <dbReference type="ARBA" id="ARBA00023212"/>
    </source>
</evidence>